<sequence length="91" mass="9948">MSLESEAGGTERLVSPARQPNGLPRQIITGVSFLFYLVVVIHNYLIPLHAKGFWRCSLGYPVKPSGARSLEPLGEVGEAKIVLRQALPVYS</sequence>
<keyword evidence="4" id="KW-1185">Reference proteome</keyword>
<reference evidence="3 4" key="1">
    <citation type="submission" date="2024-07" db="EMBL/GenBank/DDBJ databases">
        <title>Section-level genome sequencing and comparative genomics of Aspergillus sections Usti and Cavernicolus.</title>
        <authorList>
            <consortium name="Lawrence Berkeley National Laboratory"/>
            <person name="Nybo J.L."/>
            <person name="Vesth T.C."/>
            <person name="Theobald S."/>
            <person name="Frisvad J.C."/>
            <person name="Larsen T.O."/>
            <person name="Kjaerboelling I."/>
            <person name="Rothschild-Mancinelli K."/>
            <person name="Lyhne E.K."/>
            <person name="Kogle M.E."/>
            <person name="Barry K."/>
            <person name="Clum A."/>
            <person name="Na H."/>
            <person name="Ledsgaard L."/>
            <person name="Lin J."/>
            <person name="Lipzen A."/>
            <person name="Kuo A."/>
            <person name="Riley R."/>
            <person name="Mondo S."/>
            <person name="Labutti K."/>
            <person name="Haridas S."/>
            <person name="Pangalinan J."/>
            <person name="Salamov A.A."/>
            <person name="Simmons B.A."/>
            <person name="Magnuson J.K."/>
            <person name="Chen J."/>
            <person name="Drula E."/>
            <person name="Henrissat B."/>
            <person name="Wiebenga A."/>
            <person name="Lubbers R.J."/>
            <person name="Gomes A.C."/>
            <person name="Macurrencykelacurrency M.R."/>
            <person name="Stajich J."/>
            <person name="Grigoriev I.V."/>
            <person name="Mortensen U.H."/>
            <person name="De Vries R.P."/>
            <person name="Baker S.E."/>
            <person name="Andersen M.R."/>
        </authorList>
    </citation>
    <scope>NUCLEOTIDE SEQUENCE [LARGE SCALE GENOMIC DNA]</scope>
    <source>
        <strain evidence="3 4">CBS 449.75</strain>
    </source>
</reference>
<keyword evidence="2" id="KW-0812">Transmembrane</keyword>
<proteinExistence type="predicted"/>
<accession>A0ABR4LA01</accession>
<dbReference type="RefSeq" id="XP_070881115.1">
    <property type="nucleotide sequence ID" value="XM_071030455.1"/>
</dbReference>
<feature type="transmembrane region" description="Helical" evidence="2">
    <location>
        <begin position="27"/>
        <end position="46"/>
    </location>
</feature>
<protein>
    <submittedName>
        <fullName evidence="3">Uncharacterized protein</fullName>
    </submittedName>
</protein>
<name>A0ABR4LA01_9EURO</name>
<evidence type="ECO:0000256" key="1">
    <source>
        <dbReference type="SAM" id="MobiDB-lite"/>
    </source>
</evidence>
<evidence type="ECO:0000256" key="2">
    <source>
        <dbReference type="SAM" id="Phobius"/>
    </source>
</evidence>
<dbReference type="Proteomes" id="UP001610432">
    <property type="component" value="Unassembled WGS sequence"/>
</dbReference>
<evidence type="ECO:0000313" key="4">
    <source>
        <dbReference type="Proteomes" id="UP001610432"/>
    </source>
</evidence>
<evidence type="ECO:0000313" key="3">
    <source>
        <dbReference type="EMBL" id="KAL2861221.1"/>
    </source>
</evidence>
<organism evidence="3 4">
    <name type="scientific">Aspergillus lucknowensis</name>
    <dbReference type="NCBI Taxonomy" id="176173"/>
    <lineage>
        <taxon>Eukaryota</taxon>
        <taxon>Fungi</taxon>
        <taxon>Dikarya</taxon>
        <taxon>Ascomycota</taxon>
        <taxon>Pezizomycotina</taxon>
        <taxon>Eurotiomycetes</taxon>
        <taxon>Eurotiomycetidae</taxon>
        <taxon>Eurotiales</taxon>
        <taxon>Aspergillaceae</taxon>
        <taxon>Aspergillus</taxon>
        <taxon>Aspergillus subgen. Nidulantes</taxon>
    </lineage>
</organism>
<dbReference type="GeneID" id="98145527"/>
<keyword evidence="2" id="KW-0472">Membrane</keyword>
<comment type="caution">
    <text evidence="3">The sequence shown here is derived from an EMBL/GenBank/DDBJ whole genome shotgun (WGS) entry which is preliminary data.</text>
</comment>
<keyword evidence="2" id="KW-1133">Transmembrane helix</keyword>
<dbReference type="EMBL" id="JBFXLQ010000072">
    <property type="protein sequence ID" value="KAL2861221.1"/>
    <property type="molecule type" value="Genomic_DNA"/>
</dbReference>
<gene>
    <name evidence="3" type="ORF">BJX67DRAFT_366874</name>
</gene>
<feature type="region of interest" description="Disordered" evidence="1">
    <location>
        <begin position="1"/>
        <end position="22"/>
    </location>
</feature>